<evidence type="ECO:0000313" key="4">
    <source>
        <dbReference type="Proteomes" id="UP001530400"/>
    </source>
</evidence>
<protein>
    <submittedName>
        <fullName evidence="3">Uncharacterized protein</fullName>
    </submittedName>
</protein>
<evidence type="ECO:0000256" key="1">
    <source>
        <dbReference type="SAM" id="MobiDB-lite"/>
    </source>
</evidence>
<feature type="compositionally biased region" description="Polar residues" evidence="1">
    <location>
        <begin position="328"/>
        <end position="337"/>
    </location>
</feature>
<feature type="transmembrane region" description="Helical" evidence="2">
    <location>
        <begin position="116"/>
        <end position="144"/>
    </location>
</feature>
<evidence type="ECO:0000313" key="3">
    <source>
        <dbReference type="EMBL" id="KAL3787926.1"/>
    </source>
</evidence>
<keyword evidence="2" id="KW-1133">Transmembrane helix</keyword>
<evidence type="ECO:0000256" key="2">
    <source>
        <dbReference type="SAM" id="Phobius"/>
    </source>
</evidence>
<gene>
    <name evidence="3" type="ORF">ACHAWO_001075</name>
</gene>
<sequence>MVFMSLLLGAEISVLFSPSRPAQFFRQALEESHYSSGYFWAGVFLCISIGLTLSTLLANFTAWAIIGAVSSENSHAVLRSSIGLYAAQLPARMAVLSIYCFIIWVLLFLFELLPFVWAIWVVVFILLMVVHIVVVYSSFGRLVIYSKAMRKGEMFEGDEEDSMTSKRLFEELLKRAVEEREENTPLPLYYRQHSEIREQVTKLMEEQTNHFTDSGIGEENKYTKDIKQSHHLSKILSTSSAKKKSDGWVDSSSFQSQSVSRIEEQNDIEKMVNGLGSILDESNLNSSLMSLGLNDNGAATHPLKKQDDTNPGQKKKHHRRESSGIVLQRSTPQSPAF</sequence>
<feature type="transmembrane region" description="Helical" evidence="2">
    <location>
        <begin position="37"/>
        <end position="69"/>
    </location>
</feature>
<keyword evidence="4" id="KW-1185">Reference proteome</keyword>
<dbReference type="Proteomes" id="UP001530400">
    <property type="component" value="Unassembled WGS sequence"/>
</dbReference>
<reference evidence="3 4" key="1">
    <citation type="submission" date="2024-10" db="EMBL/GenBank/DDBJ databases">
        <title>Updated reference genomes for cyclostephanoid diatoms.</title>
        <authorList>
            <person name="Roberts W.R."/>
            <person name="Alverson A.J."/>
        </authorList>
    </citation>
    <scope>NUCLEOTIDE SEQUENCE [LARGE SCALE GENOMIC DNA]</scope>
    <source>
        <strain evidence="3 4">AJA010-31</strain>
    </source>
</reference>
<keyword evidence="2" id="KW-0812">Transmembrane</keyword>
<name>A0ABD3PKT6_9STRA</name>
<keyword evidence="2" id="KW-0472">Membrane</keyword>
<accession>A0ABD3PKT6</accession>
<dbReference type="EMBL" id="JALLPJ020000591">
    <property type="protein sequence ID" value="KAL3787926.1"/>
    <property type="molecule type" value="Genomic_DNA"/>
</dbReference>
<comment type="caution">
    <text evidence="3">The sequence shown here is derived from an EMBL/GenBank/DDBJ whole genome shotgun (WGS) entry which is preliminary data.</text>
</comment>
<dbReference type="AlphaFoldDB" id="A0ABD3PKT6"/>
<organism evidence="3 4">
    <name type="scientific">Cyclotella atomus</name>
    <dbReference type="NCBI Taxonomy" id="382360"/>
    <lineage>
        <taxon>Eukaryota</taxon>
        <taxon>Sar</taxon>
        <taxon>Stramenopiles</taxon>
        <taxon>Ochrophyta</taxon>
        <taxon>Bacillariophyta</taxon>
        <taxon>Coscinodiscophyceae</taxon>
        <taxon>Thalassiosirophycidae</taxon>
        <taxon>Stephanodiscales</taxon>
        <taxon>Stephanodiscaceae</taxon>
        <taxon>Cyclotella</taxon>
    </lineage>
</organism>
<feature type="region of interest" description="Disordered" evidence="1">
    <location>
        <begin position="293"/>
        <end position="337"/>
    </location>
</feature>
<proteinExistence type="predicted"/>
<feature type="transmembrane region" description="Helical" evidence="2">
    <location>
        <begin position="89"/>
        <end position="110"/>
    </location>
</feature>